<evidence type="ECO:0000313" key="1">
    <source>
        <dbReference type="EMBL" id="MCF2221016.1"/>
    </source>
</evidence>
<accession>A0ABS9C8W9</accession>
<organism evidence="1 2">
    <name type="scientific">Chryseobacterium indicum</name>
    <dbReference type="NCBI Taxonomy" id="2766954"/>
    <lineage>
        <taxon>Bacteria</taxon>
        <taxon>Pseudomonadati</taxon>
        <taxon>Bacteroidota</taxon>
        <taxon>Flavobacteriia</taxon>
        <taxon>Flavobacteriales</taxon>
        <taxon>Weeksellaceae</taxon>
        <taxon>Chryseobacterium group</taxon>
        <taxon>Chryseobacterium</taxon>
    </lineage>
</organism>
<dbReference type="Proteomes" id="UP001430374">
    <property type="component" value="Unassembled WGS sequence"/>
</dbReference>
<dbReference type="RefSeq" id="WP_235132364.1">
    <property type="nucleotide sequence ID" value="NZ_JACSGT010000002.1"/>
</dbReference>
<name>A0ABS9C8W9_9FLAO</name>
<dbReference type="EMBL" id="JACSGT010000002">
    <property type="protein sequence ID" value="MCF2221016.1"/>
    <property type="molecule type" value="Genomic_DNA"/>
</dbReference>
<comment type="caution">
    <text evidence="1">The sequence shown here is derived from an EMBL/GenBank/DDBJ whole genome shotgun (WGS) entry which is preliminary data.</text>
</comment>
<proteinExistence type="predicted"/>
<keyword evidence="2" id="KW-1185">Reference proteome</keyword>
<protein>
    <recommendedName>
        <fullName evidence="3">Glycosyltransferase 2-like domain-containing protein</fullName>
    </recommendedName>
</protein>
<evidence type="ECO:0008006" key="3">
    <source>
        <dbReference type="Google" id="ProtNLM"/>
    </source>
</evidence>
<gene>
    <name evidence="1" type="ORF">H9Q08_17155</name>
</gene>
<reference evidence="1" key="1">
    <citation type="submission" date="2021-08" db="EMBL/GenBank/DDBJ databases">
        <title>Complete genome sequence of Chryseobacterium sp strain PS-8.</title>
        <authorList>
            <person name="Das S.K."/>
        </authorList>
    </citation>
    <scope>NUCLEOTIDE SEQUENCE</scope>
    <source>
        <strain evidence="1">PS-8</strain>
    </source>
</reference>
<evidence type="ECO:0000313" key="2">
    <source>
        <dbReference type="Proteomes" id="UP001430374"/>
    </source>
</evidence>
<sequence length="186" mass="22013">MDILKDLDAVEQNFHRREYLISNFSRLKSSVPFSPRLNLWIEKWFKLHQSLFVFTDKDDFFDAKSIQETLQLYVEHFNSTNTILIWNGASSDNIYGSEKGNLMFRCWHDYIHITHRSGFSFAGESIVASIQCSMLPSDWIFEKELVMIEILGQNQYYSVHKEFLKSQRQFTIEYLKSAKAIFTKQV</sequence>